<dbReference type="InterPro" id="IPR016024">
    <property type="entry name" value="ARM-type_fold"/>
</dbReference>
<dbReference type="Gene3D" id="1.25.40.70">
    <property type="entry name" value="Phosphatidylinositol 3-kinase, accessory domain (PIK)"/>
    <property type="match status" value="1"/>
</dbReference>
<dbReference type="SMART" id="SM00145">
    <property type="entry name" value="PI3Ka"/>
    <property type="match status" value="1"/>
</dbReference>
<evidence type="ECO:0000259" key="8">
    <source>
        <dbReference type="PROSITE" id="PS51545"/>
    </source>
</evidence>
<dbReference type="InterPro" id="IPR045495">
    <property type="entry name" value="PI4K_N"/>
</dbReference>
<dbReference type="FunFam" id="1.10.1070.11:FF:000022">
    <property type="entry name" value="Phosphatidylinositol 4-kinase stt4"/>
    <property type="match status" value="1"/>
</dbReference>
<protein>
    <recommendedName>
        <fullName evidence="2">1-phosphatidylinositol 4-kinase</fullName>
        <ecNumber evidence="2">2.7.1.67</ecNumber>
    </recommendedName>
</protein>
<dbReference type="GO" id="GO:0005737">
    <property type="term" value="C:cytoplasm"/>
    <property type="evidence" value="ECO:0007669"/>
    <property type="project" value="TreeGrafter"/>
</dbReference>
<dbReference type="STRING" id="2060906.A0A0H1BBR2"/>
<dbReference type="CDD" id="cd05167">
    <property type="entry name" value="PI4Kc_III_alpha"/>
    <property type="match status" value="1"/>
</dbReference>
<evidence type="ECO:0000313" key="10">
    <source>
        <dbReference type="Proteomes" id="UP000053573"/>
    </source>
</evidence>
<dbReference type="Gene3D" id="3.30.1010.10">
    <property type="entry name" value="Phosphatidylinositol 3-kinase Catalytic Subunit, Chain A, domain 4"/>
    <property type="match status" value="1"/>
</dbReference>
<feature type="domain" description="PI3K/PI4K catalytic" evidence="7">
    <location>
        <begin position="1724"/>
        <end position="2015"/>
    </location>
</feature>
<feature type="chain" id="PRO_5005199464" description="1-phosphatidylinositol 4-kinase" evidence="6">
    <location>
        <begin position="19"/>
        <end position="2031"/>
    </location>
</feature>
<dbReference type="InterPro" id="IPR015433">
    <property type="entry name" value="PI3/4_kinase"/>
</dbReference>
<keyword evidence="6" id="KW-0732">Signal</keyword>
<dbReference type="Pfam" id="PF00454">
    <property type="entry name" value="PI3_PI4_kinase"/>
    <property type="match status" value="1"/>
</dbReference>
<reference evidence="10" key="1">
    <citation type="journal article" date="2015" name="PLoS Genet.">
        <title>The dynamic genome and transcriptome of the human fungal pathogen Blastomyces and close relative Emmonsia.</title>
        <authorList>
            <person name="Munoz J.F."/>
            <person name="Gauthier G.M."/>
            <person name="Desjardins C.A."/>
            <person name="Gallo J.E."/>
            <person name="Holder J."/>
            <person name="Sullivan T.D."/>
            <person name="Marty A.J."/>
            <person name="Carmen J.C."/>
            <person name="Chen Z."/>
            <person name="Ding L."/>
            <person name="Gujja S."/>
            <person name="Magrini V."/>
            <person name="Misas E."/>
            <person name="Mitreva M."/>
            <person name="Priest M."/>
            <person name="Saif S."/>
            <person name="Whiston E.A."/>
            <person name="Young S."/>
            <person name="Zeng Q."/>
            <person name="Goldman W.E."/>
            <person name="Mardis E.R."/>
            <person name="Taylor J.W."/>
            <person name="McEwen J.G."/>
            <person name="Clay O.K."/>
            <person name="Klein B.S."/>
            <person name="Cuomo C.A."/>
        </authorList>
    </citation>
    <scope>NUCLEOTIDE SEQUENCE [LARGE SCALE GENOMIC DNA]</scope>
    <source>
        <strain evidence="10">UAMH 139</strain>
    </source>
</reference>
<gene>
    <name evidence="9" type="ORF">EMPG_15703</name>
</gene>
<keyword evidence="3" id="KW-0808">Transferase</keyword>
<dbReference type="EMBL" id="LDEV01002501">
    <property type="protein sequence ID" value="KLJ08874.1"/>
    <property type="molecule type" value="Genomic_DNA"/>
</dbReference>
<sequence length="2031" mass="226861">MFADLILLSLLATTTIQCSLHPVANLLRALQQAAYQITSLLGATFRSPSLPFCLRRAAFDKLAELATTCPESDGGIVSDVDRLGRACHRPKLISGGYLDGVSKGRSTPAPPLTIRELDALLALCRAASNSSPPKHAAKLVSQLAGYLPDSHLLLLHPSPFLYSIKPSPWEALTYNLTVSLLSLGSRVPRHRDDILQSLTSYLENCLHAAESLPALRNRANGERELGDFQAVVDVASITLSLVGFLEAASLHASFWTPTERLKIANRLRLILSEQFLITVETVSSMLRSSESSNHILLDWRRYARRYASEGRPLGAMLLQQGFMRFIKASTSPSGADGRSVSDSALLDQYMNGIPLTEQHQEDQLILANPLAEIIAEQMQQLEDGSDYLQLGSAWQQRLAFSVKLIAIVSFLNCVILDEESADPELLLSWLEDTLLNPDHMADRELAEVALKSLAILAKLFSTMTLNTTRCFLKFIVRNGQSGATVVTAARCLADTLRLLSQDTIIGMLYTLGNVLSAGPPTTDKSHQATADGINSHARGLAPPYPQTANGSVISLTFDEDAETAITYRNVVHAIVTISTSCDDSKIVALAQSMLLQKIGKINAVVNACIIEETAALALHSDEAEFQVLLKFYSRVYSDALVQENALIIDAVHKARKHLAENMDPQSFHYRVYLVYLLESIVNKGDVTDREKDRQKVVELSAEEIVPLVKPLAILFSRSQSNWDALVGGSEHDIPSLLRDVWFNIAVHGISLRSEVTRQYYQELRILAIHSPPLVAENRAELLESDIELNTVLRRGATQNHAADQRKSLASEVPHLEYDIRRLSYPKTVFLNATLLIESLRAASGDCTKVLTYFLDPALNSTDVGSCMDAIADKVVSIYLEKALSGSSTKFSAAHISGQLADTLMACCHRIEKIQQVAAATASKIINQCPSSLCQKRSLFVLLDLLTIMWSSCLDEELDEFEWKSTFTSTRGGVKVELSDNYDFRRLTFTAFYRLAQTWVSTVMNIAPLDVKGLLQTYLSDYEDDGAYGHISIGRSFALEMGSAIPSSDQRLGSIECNENSIVNVASDFIAQYTTRQEYRYSEAPRLHHQGWALPLDQVSKADSTASTHLDTIQNTQSMLVELESRISNGQPVMLESCRNLLRKATALICSASESQTMIISHLVNIPFQMFTRESIKMGISLWLGAIHENPQTESRILTEVAQAWERTIQRKLGIFNPNFKFVDPFMAKTEFSPSDKTIVLKRQQKAQNIISPHFRILQFFESHFNATRLGSVHTQRIFSRLVGVTLVGLQNTTGHPLAREIHFHIVLFGLKVLRYCTSQTKIALWKLKDQILSAALSWFSHPPRWSLGGNRLQMKAEDKVLQDIESHLESASRIATGPSAARKSLQAKQELVRLLIENERFRIRVWLFPLEHERRNYISSSGNKVDCEVISSLMRLAWAENHGLALQLANRFPSPKLRSDARWLLLNFPEKAIGDPDSLNILLGSELPPDVSFQLKYLLFWAPVNPIEASTYFLPVYGNHPFILQYAMRSLESHPVDVSFFYIPQLVQALRYDALGYVERYIFETAQLSQLFAHQVIWNMKANAYKDEDSQIPDPIKPVLDQFLDKLISHFSEEDRAFYEREFSFFNEITGISGKLRPYIKRSKQEKKQKIEEELRQIKVEFGVYLPSNPDGEVIGIDRKSGKPLQSHAKAPYMATFRIRKTKKMEENGNGNGPTMPEVRTDVTQREASVDDSALQTADPQESQSTYEVWQSAIFKVGDDCRQDVLALQMIAAFRSIFMGVGLDVFVYPYRVTATAPGCGVIDVLPNSISRDMLGREAVNGLYDYFVSKYGGEQSTRFQEARSNFVKSMAAYSVISYLLQFKDRHNGNIMIDDAGHIIHIDFGFCFDIAPGGVRFERAPFKLTSEMVAVMGGQSSSGGSSSTSGGSGGISLGGHNPTNSQSYRWFESLVVKAFLASRPFATKLSHIVTLMLDSGLPCFKPDTLKNFRERFVLEKTEREAAEHMRELVKKSYMSMSTKGYDQFQLLTNNIPY</sequence>
<evidence type="ECO:0000259" key="7">
    <source>
        <dbReference type="PROSITE" id="PS50290"/>
    </source>
</evidence>
<dbReference type="Pfam" id="PF19274">
    <property type="entry name" value="PI4K_N"/>
    <property type="match status" value="1"/>
</dbReference>
<comment type="caution">
    <text evidence="9">The sequence shown here is derived from an EMBL/GenBank/DDBJ whole genome shotgun (WGS) entry which is preliminary data.</text>
</comment>
<organism evidence="9 10">
    <name type="scientific">Blastomyces silverae</name>
    <dbReference type="NCBI Taxonomy" id="2060906"/>
    <lineage>
        <taxon>Eukaryota</taxon>
        <taxon>Fungi</taxon>
        <taxon>Dikarya</taxon>
        <taxon>Ascomycota</taxon>
        <taxon>Pezizomycotina</taxon>
        <taxon>Eurotiomycetes</taxon>
        <taxon>Eurotiomycetidae</taxon>
        <taxon>Onygenales</taxon>
        <taxon>Ajellomycetaceae</taxon>
        <taxon>Blastomyces</taxon>
    </lineage>
</organism>
<dbReference type="InterPro" id="IPR042236">
    <property type="entry name" value="PI3K_accessory_sf"/>
</dbReference>
<dbReference type="InterPro" id="IPR036940">
    <property type="entry name" value="PI3/4_kinase_cat_sf"/>
</dbReference>
<dbReference type="PROSITE" id="PS50290">
    <property type="entry name" value="PI3_4_KINASE_3"/>
    <property type="match status" value="1"/>
</dbReference>
<evidence type="ECO:0000256" key="1">
    <source>
        <dbReference type="ARBA" id="ARBA00006209"/>
    </source>
</evidence>
<keyword evidence="10" id="KW-1185">Reference proteome</keyword>
<dbReference type="PROSITE" id="PS00916">
    <property type="entry name" value="PI3_4_KINASE_2"/>
    <property type="match status" value="1"/>
</dbReference>
<feature type="region of interest" description="Disordered" evidence="5">
    <location>
        <begin position="1703"/>
        <end position="1742"/>
    </location>
</feature>
<accession>A0A0H1BBR2</accession>
<evidence type="ECO:0000256" key="3">
    <source>
        <dbReference type="ARBA" id="ARBA00022679"/>
    </source>
</evidence>
<dbReference type="InterPro" id="IPR018936">
    <property type="entry name" value="PI3/4_kinase_CS"/>
</dbReference>
<dbReference type="GO" id="GO:0048015">
    <property type="term" value="P:phosphatidylinositol-mediated signaling"/>
    <property type="evidence" value="ECO:0007669"/>
    <property type="project" value="TreeGrafter"/>
</dbReference>
<proteinExistence type="inferred from homology"/>
<dbReference type="InterPro" id="IPR011009">
    <property type="entry name" value="Kinase-like_dom_sf"/>
</dbReference>
<evidence type="ECO:0000256" key="5">
    <source>
        <dbReference type="SAM" id="MobiDB-lite"/>
    </source>
</evidence>
<dbReference type="InterPro" id="IPR001263">
    <property type="entry name" value="PI3K_accessory_dom"/>
</dbReference>
<feature type="compositionally biased region" description="Low complexity" evidence="5">
    <location>
        <begin position="1912"/>
        <end position="1923"/>
    </location>
</feature>
<dbReference type="GO" id="GO:0004430">
    <property type="term" value="F:1-phosphatidylinositol 4-kinase activity"/>
    <property type="evidence" value="ECO:0007669"/>
    <property type="project" value="UniProtKB-EC"/>
</dbReference>
<evidence type="ECO:0000256" key="6">
    <source>
        <dbReference type="SAM" id="SignalP"/>
    </source>
</evidence>
<dbReference type="PROSITE" id="PS00915">
    <property type="entry name" value="PI3_4_KINASE_1"/>
    <property type="match status" value="1"/>
</dbReference>
<dbReference type="Pfam" id="PF00613">
    <property type="entry name" value="PI3Ka"/>
    <property type="match status" value="1"/>
</dbReference>
<dbReference type="SUPFAM" id="SSF48371">
    <property type="entry name" value="ARM repeat"/>
    <property type="match status" value="2"/>
</dbReference>
<dbReference type="OrthoDB" id="10264149at2759"/>
<dbReference type="PANTHER" id="PTHR10048">
    <property type="entry name" value="PHOSPHATIDYLINOSITOL KINASE"/>
    <property type="match status" value="1"/>
</dbReference>
<dbReference type="Gene3D" id="1.10.1070.11">
    <property type="entry name" value="Phosphatidylinositol 3-/4-kinase, catalytic domain"/>
    <property type="match status" value="1"/>
</dbReference>
<dbReference type="PROSITE" id="PS51545">
    <property type="entry name" value="PIK_HELICAL"/>
    <property type="match status" value="1"/>
</dbReference>
<dbReference type="PANTHER" id="PTHR10048:SF15">
    <property type="entry name" value="PHOSPHATIDYLINOSITOL 4-KINASE ALPHA"/>
    <property type="match status" value="1"/>
</dbReference>
<feature type="signal peptide" evidence="6">
    <location>
        <begin position="1"/>
        <end position="18"/>
    </location>
</feature>
<dbReference type="GO" id="GO:0046854">
    <property type="term" value="P:phosphatidylinositol phosphate biosynthetic process"/>
    <property type="evidence" value="ECO:0007669"/>
    <property type="project" value="InterPro"/>
</dbReference>
<evidence type="ECO:0000256" key="2">
    <source>
        <dbReference type="ARBA" id="ARBA00012169"/>
    </source>
</evidence>
<dbReference type="SUPFAM" id="SSF56112">
    <property type="entry name" value="Protein kinase-like (PK-like)"/>
    <property type="match status" value="1"/>
</dbReference>
<evidence type="ECO:0000313" key="9">
    <source>
        <dbReference type="EMBL" id="KLJ08874.1"/>
    </source>
</evidence>
<dbReference type="Proteomes" id="UP000053573">
    <property type="component" value="Unassembled WGS sequence"/>
</dbReference>
<name>A0A0H1BBR2_9EURO</name>
<feature type="region of interest" description="Disordered" evidence="5">
    <location>
        <begin position="1912"/>
        <end position="1932"/>
    </location>
</feature>
<dbReference type="FunFam" id="1.25.40.70:FF:000011">
    <property type="entry name" value="Phosphatidylinositol 4-kinase alpha"/>
    <property type="match status" value="1"/>
</dbReference>
<feature type="compositionally biased region" description="Basic and acidic residues" evidence="5">
    <location>
        <begin position="1719"/>
        <end position="1729"/>
    </location>
</feature>
<keyword evidence="4 9" id="KW-0418">Kinase</keyword>
<evidence type="ECO:0000256" key="4">
    <source>
        <dbReference type="ARBA" id="ARBA00022777"/>
    </source>
</evidence>
<dbReference type="EC" id="2.7.1.67" evidence="2"/>
<dbReference type="SMART" id="SM00146">
    <property type="entry name" value="PI3Kc"/>
    <property type="match status" value="1"/>
</dbReference>
<dbReference type="GO" id="GO:0005886">
    <property type="term" value="C:plasma membrane"/>
    <property type="evidence" value="ECO:0007669"/>
    <property type="project" value="TreeGrafter"/>
</dbReference>
<feature type="domain" description="PIK helical" evidence="8">
    <location>
        <begin position="1431"/>
        <end position="1606"/>
    </location>
</feature>
<dbReference type="InterPro" id="IPR000403">
    <property type="entry name" value="PI3/4_kinase_cat_dom"/>
</dbReference>
<comment type="similarity">
    <text evidence="1">Belongs to the PI3/PI4-kinase family. Type III PI4K subfamily.</text>
</comment>